<proteinExistence type="predicted"/>
<feature type="region of interest" description="Disordered" evidence="8">
    <location>
        <begin position="757"/>
        <end position="778"/>
    </location>
</feature>
<comment type="catalytic activity">
    <reaction evidence="1">
        <text>Thiol-dependent hydrolysis of ester, thioester, amide, peptide and isopeptide bonds formed by the C-terminal Gly of ubiquitin (a 76-residue protein attached to proteins as an intracellular targeting signal).</text>
        <dbReference type="EC" id="3.4.19.12"/>
    </reaction>
</comment>
<reference evidence="10 11" key="1">
    <citation type="journal article" date="2013" name="BMC Genomics">
        <title>Genomics-driven discovery of the pneumocandin biosynthetic gene cluster in the fungus Glarea lozoyensis.</title>
        <authorList>
            <person name="Chen L."/>
            <person name="Yue Q."/>
            <person name="Zhang X."/>
            <person name="Xiang M."/>
            <person name="Wang C."/>
            <person name="Li S."/>
            <person name="Che Y."/>
            <person name="Ortiz-Lopez F.J."/>
            <person name="Bills G.F."/>
            <person name="Liu X."/>
            <person name="An Z."/>
        </authorList>
    </citation>
    <scope>NUCLEOTIDE SEQUENCE [LARGE SCALE GENOMIC DNA]</scope>
    <source>
        <strain evidence="11">ATCC 20868 / MF5171</strain>
    </source>
</reference>
<dbReference type="InterPro" id="IPR025305">
    <property type="entry name" value="UCH_repeat_domain"/>
</dbReference>
<dbReference type="GO" id="GO:0061136">
    <property type="term" value="P:regulation of proteasomal protein catabolic process"/>
    <property type="evidence" value="ECO:0007669"/>
    <property type="project" value="TreeGrafter"/>
</dbReference>
<evidence type="ECO:0000256" key="1">
    <source>
        <dbReference type="ARBA" id="ARBA00000707"/>
    </source>
</evidence>
<feature type="coiled-coil region" evidence="7">
    <location>
        <begin position="1117"/>
        <end position="1144"/>
    </location>
</feature>
<keyword evidence="5" id="KW-0378">Hydrolase</keyword>
<dbReference type="PANTHER" id="PTHR43982">
    <property type="entry name" value="UBIQUITIN CARBOXYL-TERMINAL HYDROLASE"/>
    <property type="match status" value="1"/>
</dbReference>
<feature type="compositionally biased region" description="Pro residues" evidence="8">
    <location>
        <begin position="767"/>
        <end position="778"/>
    </location>
</feature>
<keyword evidence="7" id="KW-0175">Coiled coil</keyword>
<feature type="compositionally biased region" description="Basic and acidic residues" evidence="8">
    <location>
        <begin position="852"/>
        <end position="861"/>
    </location>
</feature>
<feature type="region of interest" description="Disordered" evidence="8">
    <location>
        <begin position="852"/>
        <end position="874"/>
    </location>
</feature>
<dbReference type="OrthoDB" id="2420415at2759"/>
<dbReference type="Proteomes" id="UP000016922">
    <property type="component" value="Unassembled WGS sequence"/>
</dbReference>
<feature type="domain" description="USP" evidence="9">
    <location>
        <begin position="638"/>
        <end position="1215"/>
    </location>
</feature>
<dbReference type="GeneID" id="19461938"/>
<keyword evidence="11" id="KW-1185">Reference proteome</keyword>
<evidence type="ECO:0000256" key="4">
    <source>
        <dbReference type="ARBA" id="ARBA00022786"/>
    </source>
</evidence>
<dbReference type="Pfam" id="PF13446">
    <property type="entry name" value="RPT"/>
    <property type="match status" value="4"/>
</dbReference>
<evidence type="ECO:0000259" key="9">
    <source>
        <dbReference type="PROSITE" id="PS50235"/>
    </source>
</evidence>
<dbReference type="PROSITE" id="PS50235">
    <property type="entry name" value="USP_3"/>
    <property type="match status" value="1"/>
</dbReference>
<sequence>MGERRLPFGPGKTSPRLIKDLLDYDPRKREHRGGKNLLADQAEKEIDDETTFVRRGENDCRHKLKKIPERSVHPQTNDVPPDASSTYVVSTFCDDCHFYFDLIVDYTGWKEGQTPCKLSDPKNPLHHFQLVETIYAKDQPSRLSKPRTKYNPIIEEHHFCCSQKNCPIHVQINISTPRLSINLLAPILDSHKVRERGLREIHHEPTRYEDLSPVTPFQALGFLRQYVSDAKAAQQGPTIPKRIAKRNKKFALSFGAECEDLFEYLEFTTIKEEPDVEGGEPNYFWQQPKITEETRPFFDDITTEISLQLLLRPLPEKAVSKTAFNFVPVPAERFIQIVLGYLDYPTRSRIINLDPDEPDHPHYISLGADRDFRDDYLIWAYDRQCACDPDNVPYYLDCLSSIANGRESSDLQTKVVMITSSGEYGLKAIHDAYRFFGLYPDTNEGDDHIIGVYKSRIESAPRQKEEARNSLLAIAKARDSEKIRAVANDRAMTLEEALEFFDAPANIDSDSLEAVAVSMSFDGDTSKVARALRVVANARADPILQRAAMNLETGNTGSTLDVGDAYKRLQIAVRHVPDETVLSYYTSLLQDAGQGSKDSYAEALRVIAIDRGSNFLLSKLDDPNAVVPSEPSTANQPVGLDNIGNTCYLNSLLQYYYTVKPVRNVVMDFQNHRMALNDEDIKKKRVGGRIVAKSEVIKAQKFVDELHRLFENLKTASTHSVKPTRELAELTIFSSAAEANFRRASISSPSGPPNLASILNSPVYGPQLPPPPIPPPPVPVEDDIEMIDHPVDKVIDDDSSETTLVDLPELLPSYEDSVSQAEPKSLRADKKNLEQVGLDEDAVMVDGDHAIGETTKFKPPPEKQPPLPPRNKAGLVIQTNDNKTSISDDELWKFGSQQDVTEVIGNVNFRLLCALKPTSIDEQSGEQMDIVRDTLYGANAVYLQKASTLEKKVEAWANLIVFPAPQGPRDIYEALDVVFDEQMVEIDNTTAAQHASISQLPPIIHIQIQRTAFDPVRQVASKNRNAVVFPETIYLDRYMDSSDPSSTLMRRRRETWKWKSQLRILEAREAALNTTIADVSVKDALIATKDYVSKLLEEEIDGVLVDAALSDSLDERTMEVSEELESIQTEISDLKKKLNEQFTDMREQEYKLQAVFIHRGEAGGGHYWVYIYDFDNDIWREYNDEYVTEVKDRRRIFEDLGTSSGTPYYLAYVRSADRNELVEAVCREVPESRNVEMVDVSGEEEQALIELDDEEGERHVEHVRPRPIRPKPVQGWQDTESLDANGRKW</sequence>
<dbReference type="SUPFAM" id="SSF54001">
    <property type="entry name" value="Cysteine proteinases"/>
    <property type="match status" value="1"/>
</dbReference>
<keyword evidence="4" id="KW-0833">Ubl conjugation pathway</keyword>
<dbReference type="GO" id="GO:0004843">
    <property type="term" value="F:cysteine-type deubiquitinase activity"/>
    <property type="evidence" value="ECO:0007669"/>
    <property type="project" value="UniProtKB-EC"/>
</dbReference>
<feature type="region of interest" description="Disordered" evidence="8">
    <location>
        <begin position="1254"/>
        <end position="1289"/>
    </location>
</feature>
<dbReference type="GO" id="GO:0016579">
    <property type="term" value="P:protein deubiquitination"/>
    <property type="evidence" value="ECO:0007669"/>
    <property type="project" value="InterPro"/>
</dbReference>
<dbReference type="EMBL" id="KE145370">
    <property type="protein sequence ID" value="EPE26968.1"/>
    <property type="molecule type" value="Genomic_DNA"/>
</dbReference>
<dbReference type="EC" id="3.4.19.12" evidence="2"/>
<dbReference type="InterPro" id="IPR028889">
    <property type="entry name" value="USP"/>
</dbReference>
<evidence type="ECO:0000256" key="7">
    <source>
        <dbReference type="SAM" id="Coils"/>
    </source>
</evidence>
<evidence type="ECO:0000256" key="6">
    <source>
        <dbReference type="ARBA" id="ARBA00022807"/>
    </source>
</evidence>
<organism evidence="10 11">
    <name type="scientific">Glarea lozoyensis (strain ATCC 20868 / MF5171)</name>
    <dbReference type="NCBI Taxonomy" id="1116229"/>
    <lineage>
        <taxon>Eukaryota</taxon>
        <taxon>Fungi</taxon>
        <taxon>Dikarya</taxon>
        <taxon>Ascomycota</taxon>
        <taxon>Pezizomycotina</taxon>
        <taxon>Leotiomycetes</taxon>
        <taxon>Helotiales</taxon>
        <taxon>Helotiaceae</taxon>
        <taxon>Glarea</taxon>
    </lineage>
</organism>
<evidence type="ECO:0000313" key="11">
    <source>
        <dbReference type="Proteomes" id="UP000016922"/>
    </source>
</evidence>
<dbReference type="OMA" id="MDIGDAY"/>
<dbReference type="GO" id="GO:0043161">
    <property type="term" value="P:proteasome-mediated ubiquitin-dependent protein catabolic process"/>
    <property type="evidence" value="ECO:0007669"/>
    <property type="project" value="InterPro"/>
</dbReference>
<evidence type="ECO:0000256" key="2">
    <source>
        <dbReference type="ARBA" id="ARBA00012759"/>
    </source>
</evidence>
<dbReference type="RefSeq" id="XP_008086158.1">
    <property type="nucleotide sequence ID" value="XM_008087967.1"/>
</dbReference>
<evidence type="ECO:0000256" key="8">
    <source>
        <dbReference type="SAM" id="MobiDB-lite"/>
    </source>
</evidence>
<dbReference type="HOGENOM" id="CLU_003155_0_0_1"/>
<dbReference type="InterPro" id="IPR038765">
    <property type="entry name" value="Papain-like_cys_pep_sf"/>
</dbReference>
<dbReference type="InterPro" id="IPR018200">
    <property type="entry name" value="USP_CS"/>
</dbReference>
<dbReference type="PROSITE" id="PS00972">
    <property type="entry name" value="USP_1"/>
    <property type="match status" value="1"/>
</dbReference>
<evidence type="ECO:0000256" key="3">
    <source>
        <dbReference type="ARBA" id="ARBA00022670"/>
    </source>
</evidence>
<dbReference type="CDD" id="cd02666">
    <property type="entry name" value="Peptidase_C19J"/>
    <property type="match status" value="1"/>
</dbReference>
<evidence type="ECO:0000256" key="5">
    <source>
        <dbReference type="ARBA" id="ARBA00022801"/>
    </source>
</evidence>
<dbReference type="GO" id="GO:0070628">
    <property type="term" value="F:proteasome binding"/>
    <property type="evidence" value="ECO:0007669"/>
    <property type="project" value="TreeGrafter"/>
</dbReference>
<dbReference type="eggNOG" id="KOG1863">
    <property type="taxonomic scope" value="Eukaryota"/>
</dbReference>
<protein>
    <recommendedName>
        <fullName evidence="2">ubiquitinyl hydrolase 1</fullName>
        <ecNumber evidence="2">3.4.19.12</ecNumber>
    </recommendedName>
</protein>
<dbReference type="KEGG" id="glz:GLAREA_02882"/>
<keyword evidence="3" id="KW-0645">Protease</keyword>
<dbReference type="PROSITE" id="PS00973">
    <property type="entry name" value="USP_2"/>
    <property type="match status" value="1"/>
</dbReference>
<name>S3DK96_GLAL2</name>
<evidence type="ECO:0000313" key="10">
    <source>
        <dbReference type="EMBL" id="EPE26968.1"/>
    </source>
</evidence>
<dbReference type="Gene3D" id="3.90.70.10">
    <property type="entry name" value="Cysteine proteinases"/>
    <property type="match status" value="2"/>
</dbReference>
<dbReference type="STRING" id="1116229.S3DK96"/>
<accession>S3DK96</accession>
<keyword evidence="6" id="KW-0788">Thiol protease</keyword>
<dbReference type="PANTHER" id="PTHR43982:SF6">
    <property type="entry name" value="UBIQUITIN CARBOXYL-TERMINAL HYDROLASE 2-RELATED"/>
    <property type="match status" value="1"/>
</dbReference>
<dbReference type="InterPro" id="IPR001394">
    <property type="entry name" value="Peptidase_C19_UCH"/>
</dbReference>
<dbReference type="Pfam" id="PF00443">
    <property type="entry name" value="UCH"/>
    <property type="match status" value="1"/>
</dbReference>
<gene>
    <name evidence="10" type="ORF">GLAREA_02882</name>
</gene>
<dbReference type="FunFam" id="3.90.70.10:FF:000122">
    <property type="entry name" value="Ubiquitin carboxyl-terminal hydrolase 2"/>
    <property type="match status" value="1"/>
</dbReference>
<dbReference type="InterPro" id="IPR044635">
    <property type="entry name" value="UBP14-like"/>
</dbReference>